<evidence type="ECO:0008006" key="4">
    <source>
        <dbReference type="Google" id="ProtNLM"/>
    </source>
</evidence>
<sequence>MAIPVASLSPFLAQSFLAVCFLFRVKFGAFGHPPVCVFEKGRDPRRGLDFDVYIHTGRVFACSVRNNSPTIDLRF</sequence>
<gene>
    <name evidence="2" type="ORF">L210DRAFT_3537906</name>
</gene>
<feature type="chain" id="PRO_5042286645" description="Secreted protein" evidence="1">
    <location>
        <begin position="32"/>
        <end position="75"/>
    </location>
</feature>
<dbReference type="Proteomes" id="UP001194468">
    <property type="component" value="Unassembled WGS sequence"/>
</dbReference>
<name>A0AAD4GG26_BOLED</name>
<dbReference type="AlphaFoldDB" id="A0AAD4GG26"/>
<keyword evidence="1" id="KW-0732">Signal</keyword>
<proteinExistence type="predicted"/>
<evidence type="ECO:0000256" key="1">
    <source>
        <dbReference type="SAM" id="SignalP"/>
    </source>
</evidence>
<comment type="caution">
    <text evidence="2">The sequence shown here is derived from an EMBL/GenBank/DDBJ whole genome shotgun (WGS) entry which is preliminary data.</text>
</comment>
<feature type="signal peptide" evidence="1">
    <location>
        <begin position="1"/>
        <end position="31"/>
    </location>
</feature>
<evidence type="ECO:0000313" key="3">
    <source>
        <dbReference type="Proteomes" id="UP001194468"/>
    </source>
</evidence>
<evidence type="ECO:0000313" key="2">
    <source>
        <dbReference type="EMBL" id="KAF8441675.1"/>
    </source>
</evidence>
<reference evidence="2" key="1">
    <citation type="submission" date="2019-10" db="EMBL/GenBank/DDBJ databases">
        <authorList>
            <consortium name="DOE Joint Genome Institute"/>
            <person name="Kuo A."/>
            <person name="Miyauchi S."/>
            <person name="Kiss E."/>
            <person name="Drula E."/>
            <person name="Kohler A."/>
            <person name="Sanchez-Garcia M."/>
            <person name="Andreopoulos B."/>
            <person name="Barry K.W."/>
            <person name="Bonito G."/>
            <person name="Buee M."/>
            <person name="Carver A."/>
            <person name="Chen C."/>
            <person name="Cichocki N."/>
            <person name="Clum A."/>
            <person name="Culley D."/>
            <person name="Crous P.W."/>
            <person name="Fauchery L."/>
            <person name="Girlanda M."/>
            <person name="Hayes R."/>
            <person name="Keri Z."/>
            <person name="LaButti K."/>
            <person name="Lipzen A."/>
            <person name="Lombard V."/>
            <person name="Magnuson J."/>
            <person name="Maillard F."/>
            <person name="Morin E."/>
            <person name="Murat C."/>
            <person name="Nolan M."/>
            <person name="Ohm R."/>
            <person name="Pangilinan J."/>
            <person name="Pereira M."/>
            <person name="Perotto S."/>
            <person name="Peter M."/>
            <person name="Riley R."/>
            <person name="Sitrit Y."/>
            <person name="Stielow B."/>
            <person name="Szollosi G."/>
            <person name="Zifcakova L."/>
            <person name="Stursova M."/>
            <person name="Spatafora J.W."/>
            <person name="Tedersoo L."/>
            <person name="Vaario L.-M."/>
            <person name="Yamada A."/>
            <person name="Yan M."/>
            <person name="Wang P."/>
            <person name="Xu J."/>
            <person name="Bruns T."/>
            <person name="Baldrian P."/>
            <person name="Vilgalys R."/>
            <person name="Henrissat B."/>
            <person name="Grigoriev I.V."/>
            <person name="Hibbett D."/>
            <person name="Nagy L.G."/>
            <person name="Martin F.M."/>
        </authorList>
    </citation>
    <scope>NUCLEOTIDE SEQUENCE</scope>
    <source>
        <strain evidence="2">BED1</strain>
    </source>
</reference>
<keyword evidence="3" id="KW-1185">Reference proteome</keyword>
<accession>A0AAD4GG26</accession>
<organism evidence="2 3">
    <name type="scientific">Boletus edulis BED1</name>
    <dbReference type="NCBI Taxonomy" id="1328754"/>
    <lineage>
        <taxon>Eukaryota</taxon>
        <taxon>Fungi</taxon>
        <taxon>Dikarya</taxon>
        <taxon>Basidiomycota</taxon>
        <taxon>Agaricomycotina</taxon>
        <taxon>Agaricomycetes</taxon>
        <taxon>Agaricomycetidae</taxon>
        <taxon>Boletales</taxon>
        <taxon>Boletineae</taxon>
        <taxon>Boletaceae</taxon>
        <taxon>Boletoideae</taxon>
        <taxon>Boletus</taxon>
    </lineage>
</organism>
<dbReference type="EMBL" id="WHUW01000010">
    <property type="protein sequence ID" value="KAF8441675.1"/>
    <property type="molecule type" value="Genomic_DNA"/>
</dbReference>
<protein>
    <recommendedName>
        <fullName evidence="4">Secreted protein</fullName>
    </recommendedName>
</protein>
<reference evidence="2" key="2">
    <citation type="journal article" date="2020" name="Nat. Commun.">
        <title>Large-scale genome sequencing of mycorrhizal fungi provides insights into the early evolution of symbiotic traits.</title>
        <authorList>
            <person name="Miyauchi S."/>
            <person name="Kiss E."/>
            <person name="Kuo A."/>
            <person name="Drula E."/>
            <person name="Kohler A."/>
            <person name="Sanchez-Garcia M."/>
            <person name="Morin E."/>
            <person name="Andreopoulos B."/>
            <person name="Barry K.W."/>
            <person name="Bonito G."/>
            <person name="Buee M."/>
            <person name="Carver A."/>
            <person name="Chen C."/>
            <person name="Cichocki N."/>
            <person name="Clum A."/>
            <person name="Culley D."/>
            <person name="Crous P.W."/>
            <person name="Fauchery L."/>
            <person name="Girlanda M."/>
            <person name="Hayes R.D."/>
            <person name="Keri Z."/>
            <person name="LaButti K."/>
            <person name="Lipzen A."/>
            <person name="Lombard V."/>
            <person name="Magnuson J."/>
            <person name="Maillard F."/>
            <person name="Murat C."/>
            <person name="Nolan M."/>
            <person name="Ohm R.A."/>
            <person name="Pangilinan J."/>
            <person name="Pereira M.F."/>
            <person name="Perotto S."/>
            <person name="Peter M."/>
            <person name="Pfister S."/>
            <person name="Riley R."/>
            <person name="Sitrit Y."/>
            <person name="Stielow J.B."/>
            <person name="Szollosi G."/>
            <person name="Zifcakova L."/>
            <person name="Stursova M."/>
            <person name="Spatafora J.W."/>
            <person name="Tedersoo L."/>
            <person name="Vaario L.M."/>
            <person name="Yamada A."/>
            <person name="Yan M."/>
            <person name="Wang P."/>
            <person name="Xu J."/>
            <person name="Bruns T."/>
            <person name="Baldrian P."/>
            <person name="Vilgalys R."/>
            <person name="Dunand C."/>
            <person name="Henrissat B."/>
            <person name="Grigoriev I.V."/>
            <person name="Hibbett D."/>
            <person name="Nagy L.G."/>
            <person name="Martin F.M."/>
        </authorList>
    </citation>
    <scope>NUCLEOTIDE SEQUENCE</scope>
    <source>
        <strain evidence="2">BED1</strain>
    </source>
</reference>